<dbReference type="GO" id="GO:0071978">
    <property type="term" value="P:bacterial-type flagellum-dependent swarming motility"/>
    <property type="evidence" value="ECO:0007669"/>
    <property type="project" value="TreeGrafter"/>
</dbReference>
<evidence type="ECO:0000256" key="1">
    <source>
        <dbReference type="ARBA" id="ARBA00004117"/>
    </source>
</evidence>
<name>A0A840GDR5_RHOTE</name>
<keyword evidence="7" id="KW-0969">Cilium</keyword>
<dbReference type="PANTHER" id="PTHR30435:SF12">
    <property type="entry name" value="FLAGELLAR BASAL BODY ROD PROTEIN FLGB"/>
    <property type="match status" value="1"/>
</dbReference>
<keyword evidence="8" id="KW-1185">Reference proteome</keyword>
<dbReference type="NCBIfam" id="TIGR01396">
    <property type="entry name" value="FlgB"/>
    <property type="match status" value="1"/>
</dbReference>
<evidence type="ECO:0000313" key="7">
    <source>
        <dbReference type="EMBL" id="MBB4246702.1"/>
    </source>
</evidence>
<dbReference type="Proteomes" id="UP000587070">
    <property type="component" value="Unassembled WGS sequence"/>
</dbReference>
<keyword evidence="4" id="KW-0975">Bacterial flagellum</keyword>
<evidence type="ECO:0000256" key="4">
    <source>
        <dbReference type="ARBA" id="ARBA00023143"/>
    </source>
</evidence>
<dbReference type="GO" id="GO:0030694">
    <property type="term" value="C:bacterial-type flagellum basal body, rod"/>
    <property type="evidence" value="ECO:0007669"/>
    <property type="project" value="InterPro"/>
</dbReference>
<reference evidence="7 8" key="1">
    <citation type="submission" date="2020-08" db="EMBL/GenBank/DDBJ databases">
        <title>Genome sequencing of Purple Non-Sulfur Bacteria from various extreme environments.</title>
        <authorList>
            <person name="Mayer M."/>
        </authorList>
    </citation>
    <scope>NUCLEOTIDE SEQUENCE [LARGE SCALE GENOMIC DNA]</scope>
    <source>
        <strain evidence="7 8">2761</strain>
    </source>
</reference>
<comment type="similarity">
    <text evidence="2">Belongs to the flagella basal body rod proteins family.</text>
</comment>
<dbReference type="EMBL" id="JACIGE010000003">
    <property type="protein sequence ID" value="MBB4246702.1"/>
    <property type="molecule type" value="Genomic_DNA"/>
</dbReference>
<keyword evidence="7" id="KW-0282">Flagellum</keyword>
<keyword evidence="7" id="KW-0966">Cell projection</keyword>
<evidence type="ECO:0000256" key="2">
    <source>
        <dbReference type="ARBA" id="ARBA00009677"/>
    </source>
</evidence>
<organism evidence="7 8">
    <name type="scientific">Rhodocyclus tenuis</name>
    <name type="common">Rhodospirillum tenue</name>
    <dbReference type="NCBI Taxonomy" id="1066"/>
    <lineage>
        <taxon>Bacteria</taxon>
        <taxon>Pseudomonadati</taxon>
        <taxon>Pseudomonadota</taxon>
        <taxon>Betaproteobacteria</taxon>
        <taxon>Rhodocyclales</taxon>
        <taxon>Rhodocyclaceae</taxon>
        <taxon>Rhodocyclus</taxon>
    </lineage>
</organism>
<comment type="caution">
    <text evidence="7">The sequence shown here is derived from an EMBL/GenBank/DDBJ whole genome shotgun (WGS) entry which is preliminary data.</text>
</comment>
<dbReference type="Pfam" id="PF00460">
    <property type="entry name" value="Flg_bb_rod"/>
    <property type="match status" value="1"/>
</dbReference>
<dbReference type="InterPro" id="IPR019776">
    <property type="entry name" value="Flagellar_basal_body_rod_CS"/>
</dbReference>
<gene>
    <name evidence="7" type="ORF">GGD90_001065</name>
</gene>
<dbReference type="RefSeq" id="WP_322741669.1">
    <property type="nucleotide sequence ID" value="NZ_JACIGE010000003.1"/>
</dbReference>
<protein>
    <recommendedName>
        <fullName evidence="3">Flagellar basal body rod protein FlgB</fullName>
    </recommendedName>
</protein>
<proteinExistence type="inferred from homology"/>
<accession>A0A840GDR5</accession>
<dbReference type="InterPro" id="IPR006300">
    <property type="entry name" value="FlgB"/>
</dbReference>
<dbReference type="AlphaFoldDB" id="A0A840GDR5"/>
<feature type="domain" description="Flagellar basal body rod protein N-terminal" evidence="6">
    <location>
        <begin position="84"/>
        <end position="111"/>
    </location>
</feature>
<sequence>MLARAAVPPLRLLLPVARQAPSRGNYCRFAALQVTTDGQIDGCAMDVCRFRRWHASCNSRHEVSDPQMEHLAMTSKLDQAFSFQQQALGLRAYRQQVLAANIANSDTPNYKARDFDFAAVLKDTLAGRNTDPLSLSLTSARHIPASAANEPARLMYRKELQSSVDGNTVDMDVERAQFSENSTYYEAGLTFITGRVKSLLSAIQGQ</sequence>
<evidence type="ECO:0000256" key="3">
    <source>
        <dbReference type="ARBA" id="ARBA00014376"/>
    </source>
</evidence>
<comment type="subcellular location">
    <subcellularLocation>
        <location evidence="1">Bacterial flagellum basal body</location>
    </subcellularLocation>
</comment>
<comment type="function">
    <text evidence="5">Structural component of flagellum, the bacterial motility apparatus. Part of the rod structure of flagellar basal body.</text>
</comment>
<dbReference type="InterPro" id="IPR001444">
    <property type="entry name" value="Flag_bb_rod_N"/>
</dbReference>
<evidence type="ECO:0000259" key="6">
    <source>
        <dbReference type="Pfam" id="PF00460"/>
    </source>
</evidence>
<evidence type="ECO:0000313" key="8">
    <source>
        <dbReference type="Proteomes" id="UP000587070"/>
    </source>
</evidence>
<evidence type="ECO:0000256" key="5">
    <source>
        <dbReference type="ARBA" id="ARBA00024934"/>
    </source>
</evidence>
<dbReference type="PANTHER" id="PTHR30435">
    <property type="entry name" value="FLAGELLAR PROTEIN"/>
    <property type="match status" value="1"/>
</dbReference>
<dbReference type="PROSITE" id="PS00588">
    <property type="entry name" value="FLAGELLA_BB_ROD"/>
    <property type="match status" value="1"/>
</dbReference>